<proteinExistence type="predicted"/>
<organism evidence="1 2">
    <name type="scientific">Paramuricea clavata</name>
    <name type="common">Red gorgonian</name>
    <name type="synonym">Violescent sea-whip</name>
    <dbReference type="NCBI Taxonomy" id="317549"/>
    <lineage>
        <taxon>Eukaryota</taxon>
        <taxon>Metazoa</taxon>
        <taxon>Cnidaria</taxon>
        <taxon>Anthozoa</taxon>
        <taxon>Octocorallia</taxon>
        <taxon>Malacalcyonacea</taxon>
        <taxon>Plexauridae</taxon>
        <taxon>Paramuricea</taxon>
    </lineage>
</organism>
<reference evidence="1" key="1">
    <citation type="submission" date="2020-04" db="EMBL/GenBank/DDBJ databases">
        <authorList>
            <person name="Alioto T."/>
            <person name="Alioto T."/>
            <person name="Gomez Garrido J."/>
        </authorList>
    </citation>
    <scope>NUCLEOTIDE SEQUENCE</scope>
    <source>
        <strain evidence="1">A484AB</strain>
    </source>
</reference>
<sequence length="115" mass="13408">MEDDLYTSSQVEDLDDNEPLTDDIKIPFLYKKNPDAAQDVEEKLNLWELSDEERVDFICTLQYKIVREFSKAVTLYEENGKYRQDILDDRTVNVLKNYDVIGMTVTGAATRLHLL</sequence>
<dbReference type="EMBL" id="CACRXK020018026">
    <property type="protein sequence ID" value="CAB4031985.1"/>
    <property type="molecule type" value="Genomic_DNA"/>
</dbReference>
<protein>
    <submittedName>
        <fullName evidence="1">Uncharacterized protein</fullName>
    </submittedName>
</protein>
<keyword evidence="2" id="KW-1185">Reference proteome</keyword>
<gene>
    <name evidence="1" type="ORF">PACLA_8A000398</name>
</gene>
<feature type="non-terminal residue" evidence="1">
    <location>
        <position position="1"/>
    </location>
</feature>
<comment type="caution">
    <text evidence="1">The sequence shown here is derived from an EMBL/GenBank/DDBJ whole genome shotgun (WGS) entry which is preliminary data.</text>
</comment>
<evidence type="ECO:0000313" key="1">
    <source>
        <dbReference type="EMBL" id="CAB4031985.1"/>
    </source>
</evidence>
<evidence type="ECO:0000313" key="2">
    <source>
        <dbReference type="Proteomes" id="UP001152795"/>
    </source>
</evidence>
<name>A0A7D9JL72_PARCT</name>
<dbReference type="AlphaFoldDB" id="A0A7D9JL72"/>
<dbReference type="Proteomes" id="UP001152795">
    <property type="component" value="Unassembled WGS sequence"/>
</dbReference>
<accession>A0A7D9JL72</accession>